<dbReference type="HAMAP" id="MF_00537">
    <property type="entry name" value="Ribosomal_uS14_1"/>
    <property type="match status" value="1"/>
</dbReference>
<dbReference type="InterPro" id="IPR023036">
    <property type="entry name" value="Ribosomal_uS14_bac/plastid"/>
</dbReference>
<keyword evidence="7" id="KW-1185">Reference proteome</keyword>
<dbReference type="GO" id="GO:0019843">
    <property type="term" value="F:rRNA binding"/>
    <property type="evidence" value="ECO:0007669"/>
    <property type="project" value="UniProtKB-UniRule"/>
</dbReference>
<dbReference type="NCBIfam" id="NF006477">
    <property type="entry name" value="PRK08881.1"/>
    <property type="match status" value="1"/>
</dbReference>
<evidence type="ECO:0000256" key="2">
    <source>
        <dbReference type="ARBA" id="ARBA00022980"/>
    </source>
</evidence>
<dbReference type="GO" id="GO:0005737">
    <property type="term" value="C:cytoplasm"/>
    <property type="evidence" value="ECO:0007669"/>
    <property type="project" value="UniProtKB-ARBA"/>
</dbReference>
<keyword evidence="5" id="KW-0699">rRNA-binding</keyword>
<evidence type="ECO:0000256" key="5">
    <source>
        <dbReference type="HAMAP-Rule" id="MF_00537"/>
    </source>
</evidence>
<dbReference type="EMBL" id="CP002049">
    <property type="protein sequence ID" value="ADI13632.1"/>
    <property type="molecule type" value="Genomic_DNA"/>
</dbReference>
<comment type="function">
    <text evidence="5">Binds 16S rRNA, required for the assembly of 30S particles and may also be responsible for determining the conformation of the 16S rRNA at the A site.</text>
</comment>
<dbReference type="Pfam" id="PF00253">
    <property type="entry name" value="Ribosomal_S14"/>
    <property type="match status" value="1"/>
</dbReference>
<organism evidence="6 7">
    <name type="scientific">Truepera radiovictrix (strain DSM 17093 / CIP 108686 / LMG 22925 / RQ-24)</name>
    <dbReference type="NCBI Taxonomy" id="649638"/>
    <lineage>
        <taxon>Bacteria</taxon>
        <taxon>Thermotogati</taxon>
        <taxon>Deinococcota</taxon>
        <taxon>Deinococci</taxon>
        <taxon>Trueperales</taxon>
        <taxon>Trueperaceae</taxon>
        <taxon>Truepera</taxon>
    </lineage>
</organism>
<protein>
    <recommendedName>
        <fullName evidence="4 5">Small ribosomal subunit protein uS14</fullName>
    </recommendedName>
</protein>
<gene>
    <name evidence="5" type="primary">rpsN</name>
    <name evidence="6" type="ordered locus">Trad_0495</name>
</gene>
<keyword evidence="2 5" id="KW-0689">Ribosomal protein</keyword>
<dbReference type="eggNOG" id="COG0199">
    <property type="taxonomic scope" value="Bacteria"/>
</dbReference>
<sequence length="89" mass="9973">MARKSLIAKNRQRQRLAAKYADKRRALRAAGDYRGLGRLPRDASKVRVKNRCALTGRSRGYLRAFGVSRIALRELAHAGLLPGVKKASW</sequence>
<keyword evidence="3 5" id="KW-0687">Ribonucleoprotein</keyword>
<dbReference type="PROSITE" id="PS00527">
    <property type="entry name" value="RIBOSOMAL_S14"/>
    <property type="match status" value="1"/>
</dbReference>
<dbReference type="OrthoDB" id="9810484at2"/>
<dbReference type="RefSeq" id="WP_013177012.1">
    <property type="nucleotide sequence ID" value="NC_014221.1"/>
</dbReference>
<dbReference type="STRING" id="649638.Trad_0495"/>
<evidence type="ECO:0000313" key="7">
    <source>
        <dbReference type="Proteomes" id="UP000000379"/>
    </source>
</evidence>
<reference evidence="6 7" key="2">
    <citation type="journal article" date="2011" name="Stand. Genomic Sci.">
        <title>Complete genome sequence of Truepera radiovictrix type strain (RQ-24).</title>
        <authorList>
            <person name="Ivanova N."/>
            <person name="Rohde C."/>
            <person name="Munk C."/>
            <person name="Nolan M."/>
            <person name="Lucas S."/>
            <person name="Del Rio T.G."/>
            <person name="Tice H."/>
            <person name="Deshpande S."/>
            <person name="Cheng J.F."/>
            <person name="Tapia R."/>
            <person name="Han C."/>
            <person name="Goodwin L."/>
            <person name="Pitluck S."/>
            <person name="Liolios K."/>
            <person name="Mavromatis K."/>
            <person name="Mikhailova N."/>
            <person name="Pati A."/>
            <person name="Chen A."/>
            <person name="Palaniappan K."/>
            <person name="Land M."/>
            <person name="Hauser L."/>
            <person name="Chang Y.J."/>
            <person name="Jeffries C.D."/>
            <person name="Brambilla E."/>
            <person name="Rohde M."/>
            <person name="Goker M."/>
            <person name="Tindall B.J."/>
            <person name="Woyke T."/>
            <person name="Bristow J."/>
            <person name="Eisen J.A."/>
            <person name="Markowitz V."/>
            <person name="Hugenholtz P."/>
            <person name="Kyrpides N.C."/>
            <person name="Klenk H.P."/>
            <person name="Lapidus A."/>
        </authorList>
    </citation>
    <scope>NUCLEOTIDE SEQUENCE [LARGE SCALE GENOMIC DNA]</scope>
    <source>
        <strain evidence="7">DSM 17093 / CIP 108686 / LMG 22925 / RQ-24</strain>
    </source>
</reference>
<comment type="similarity">
    <text evidence="1 5">Belongs to the universal ribosomal protein uS14 family.</text>
</comment>
<dbReference type="SUPFAM" id="SSF57716">
    <property type="entry name" value="Glucocorticoid receptor-like (DNA-binding domain)"/>
    <property type="match status" value="1"/>
</dbReference>
<dbReference type="KEGG" id="tra:Trad_0495"/>
<dbReference type="InterPro" id="IPR043140">
    <property type="entry name" value="Ribosomal_uS14_sf"/>
</dbReference>
<proteinExistence type="inferred from homology"/>
<dbReference type="HOGENOM" id="CLU_139869_0_0_0"/>
<keyword evidence="5" id="KW-0694">RNA-binding</keyword>
<evidence type="ECO:0000256" key="4">
    <source>
        <dbReference type="ARBA" id="ARBA00035167"/>
    </source>
</evidence>
<comment type="subunit">
    <text evidence="5">Part of the 30S ribosomal subunit. Contacts proteins S3 and S10.</text>
</comment>
<evidence type="ECO:0000313" key="6">
    <source>
        <dbReference type="EMBL" id="ADI13632.1"/>
    </source>
</evidence>
<dbReference type="Gene3D" id="4.10.830.10">
    <property type="entry name" value="30s Ribosomal Protein S14, Chain N"/>
    <property type="match status" value="1"/>
</dbReference>
<dbReference type="GO" id="GO:0003735">
    <property type="term" value="F:structural constituent of ribosome"/>
    <property type="evidence" value="ECO:0007669"/>
    <property type="project" value="InterPro"/>
</dbReference>
<dbReference type="InterPro" id="IPR001209">
    <property type="entry name" value="Ribosomal_uS14"/>
</dbReference>
<dbReference type="PANTHER" id="PTHR19836:SF19">
    <property type="entry name" value="SMALL RIBOSOMAL SUBUNIT PROTEIN US14M"/>
    <property type="match status" value="1"/>
</dbReference>
<name>D7CSA0_TRURR</name>
<dbReference type="GO" id="GO:0015935">
    <property type="term" value="C:small ribosomal subunit"/>
    <property type="evidence" value="ECO:0007669"/>
    <property type="project" value="TreeGrafter"/>
</dbReference>
<dbReference type="Proteomes" id="UP000000379">
    <property type="component" value="Chromosome"/>
</dbReference>
<dbReference type="GO" id="GO:0006412">
    <property type="term" value="P:translation"/>
    <property type="evidence" value="ECO:0007669"/>
    <property type="project" value="UniProtKB-UniRule"/>
</dbReference>
<evidence type="ECO:0000256" key="1">
    <source>
        <dbReference type="ARBA" id="ARBA00009083"/>
    </source>
</evidence>
<dbReference type="PANTHER" id="PTHR19836">
    <property type="entry name" value="30S RIBOSOMAL PROTEIN S14"/>
    <property type="match status" value="1"/>
</dbReference>
<accession>D7CSA0</accession>
<evidence type="ECO:0000256" key="3">
    <source>
        <dbReference type="ARBA" id="ARBA00023274"/>
    </source>
</evidence>
<reference evidence="7" key="1">
    <citation type="submission" date="2010-05" db="EMBL/GenBank/DDBJ databases">
        <title>The complete genome of Truepera radiovictris DSM 17093.</title>
        <authorList>
            <consortium name="US DOE Joint Genome Institute (JGI-PGF)"/>
            <person name="Lucas S."/>
            <person name="Copeland A."/>
            <person name="Lapidus A."/>
            <person name="Glavina del Rio T."/>
            <person name="Dalin E."/>
            <person name="Tice H."/>
            <person name="Bruce D."/>
            <person name="Goodwin L."/>
            <person name="Pitluck S."/>
            <person name="Kyrpides N."/>
            <person name="Mavromatis K."/>
            <person name="Ovchinnikova G."/>
            <person name="Munk A.C."/>
            <person name="Detter J.C."/>
            <person name="Han C."/>
            <person name="Tapia R."/>
            <person name="Land M."/>
            <person name="Hauser L."/>
            <person name="Markowitz V."/>
            <person name="Cheng J.-F."/>
            <person name="Hugenholtz P."/>
            <person name="Woyke T."/>
            <person name="Wu D."/>
            <person name="Tindall B."/>
            <person name="Pomrenke H.G."/>
            <person name="Brambilla E."/>
            <person name="Klenk H.-P."/>
            <person name="Eisen J.A."/>
        </authorList>
    </citation>
    <scope>NUCLEOTIDE SEQUENCE [LARGE SCALE GENOMIC DNA]</scope>
    <source>
        <strain evidence="7">DSM 17093 / CIP 108686 / LMG 22925 / RQ-24</strain>
    </source>
</reference>
<dbReference type="InterPro" id="IPR018271">
    <property type="entry name" value="Ribosomal_uS14_CS"/>
</dbReference>
<dbReference type="AlphaFoldDB" id="D7CSA0"/>